<evidence type="ECO:0000256" key="2">
    <source>
        <dbReference type="SAM" id="Phobius"/>
    </source>
</evidence>
<reference evidence="3" key="1">
    <citation type="submission" date="2022-08" db="UniProtKB">
        <authorList>
            <consortium name="EnsemblMetazoa"/>
        </authorList>
    </citation>
    <scope>IDENTIFICATION</scope>
</reference>
<keyword evidence="2" id="KW-1133">Transmembrane helix</keyword>
<name>A0A8W7Q385_ANOCL</name>
<accession>A0A8W7Q385</accession>
<dbReference type="Proteomes" id="UP000075882">
    <property type="component" value="Unassembled WGS sequence"/>
</dbReference>
<dbReference type="AlphaFoldDB" id="A0A8W7Q385"/>
<evidence type="ECO:0000256" key="1">
    <source>
        <dbReference type="SAM" id="MobiDB-lite"/>
    </source>
</evidence>
<organism evidence="3">
    <name type="scientific">Anopheles coluzzii</name>
    <name type="common">African malaria mosquito</name>
    <dbReference type="NCBI Taxonomy" id="1518534"/>
    <lineage>
        <taxon>Eukaryota</taxon>
        <taxon>Metazoa</taxon>
        <taxon>Ecdysozoa</taxon>
        <taxon>Arthropoda</taxon>
        <taxon>Hexapoda</taxon>
        <taxon>Insecta</taxon>
        <taxon>Pterygota</taxon>
        <taxon>Neoptera</taxon>
        <taxon>Endopterygota</taxon>
        <taxon>Diptera</taxon>
        <taxon>Nematocera</taxon>
        <taxon>Culicoidea</taxon>
        <taxon>Culicidae</taxon>
        <taxon>Anophelinae</taxon>
        <taxon>Anopheles</taxon>
    </lineage>
</organism>
<dbReference type="EnsemblMetazoa" id="ACOM042238-RA">
    <property type="protein sequence ID" value="ACOM042238-PA.1"/>
    <property type="gene ID" value="ACOM042238"/>
</dbReference>
<evidence type="ECO:0000313" key="3">
    <source>
        <dbReference type="EnsemblMetazoa" id="ACOM042238-PA.1"/>
    </source>
</evidence>
<keyword evidence="2" id="KW-0812">Transmembrane</keyword>
<feature type="compositionally biased region" description="Basic and acidic residues" evidence="1">
    <location>
        <begin position="212"/>
        <end position="232"/>
    </location>
</feature>
<keyword evidence="2" id="KW-0472">Membrane</keyword>
<feature type="transmembrane region" description="Helical" evidence="2">
    <location>
        <begin position="22"/>
        <end position="42"/>
    </location>
</feature>
<protein>
    <submittedName>
        <fullName evidence="3">Uncharacterized protein</fullName>
    </submittedName>
</protein>
<sequence length="239" mass="27318">MDVSSCSSVRCSFSISLLSESFFFSCAAIFSSSAVCWLRSWLRHFTISWLCINRYQHQTGNGPPDHQHRPHRTLERAVELVHNTSADHIVASAPRGKHERHRDQILYAGAGVAARKPDQIANALGEVAHDQRRQYGEQWEEHAAQEEIVRLQLGGIEEQRLQVVAQRDRHDREAGRQCKHRKQGEEVLHGFQQPVGLVRTRHKVQRVQVLDVGERKDPGEGERQVEPTDQHVVEGNQRL</sequence>
<feature type="region of interest" description="Disordered" evidence="1">
    <location>
        <begin position="212"/>
        <end position="239"/>
    </location>
</feature>
<proteinExistence type="predicted"/>